<gene>
    <name evidence="2" type="ORF">HYDPIDRAFT_27751</name>
</gene>
<dbReference type="InterPro" id="IPR052186">
    <property type="entry name" value="Hydantoin_racemase-like"/>
</dbReference>
<evidence type="ECO:0008006" key="4">
    <source>
        <dbReference type="Google" id="ProtNLM"/>
    </source>
</evidence>
<evidence type="ECO:0000313" key="2">
    <source>
        <dbReference type="EMBL" id="KIJ65019.1"/>
    </source>
</evidence>
<name>A0A0C9VHA7_9AGAM</name>
<proteinExistence type="inferred from homology"/>
<dbReference type="Pfam" id="PF01177">
    <property type="entry name" value="Asp_Glu_race"/>
    <property type="match status" value="1"/>
</dbReference>
<protein>
    <recommendedName>
        <fullName evidence="4">Hydantoin racemase</fullName>
    </recommendedName>
</protein>
<dbReference type="PANTHER" id="PTHR28047:SF5">
    <property type="entry name" value="PROTEIN DCG1"/>
    <property type="match status" value="1"/>
</dbReference>
<dbReference type="GO" id="GO:0047661">
    <property type="term" value="F:amino-acid racemase activity"/>
    <property type="evidence" value="ECO:0007669"/>
    <property type="project" value="InterPro"/>
</dbReference>
<accession>A0A0C9VHA7</accession>
<dbReference type="Proteomes" id="UP000053820">
    <property type="component" value="Unassembled WGS sequence"/>
</dbReference>
<reference evidence="2 3" key="1">
    <citation type="submission" date="2014-04" db="EMBL/GenBank/DDBJ databases">
        <title>Evolutionary Origins and Diversification of the Mycorrhizal Mutualists.</title>
        <authorList>
            <consortium name="DOE Joint Genome Institute"/>
            <consortium name="Mycorrhizal Genomics Consortium"/>
            <person name="Kohler A."/>
            <person name="Kuo A."/>
            <person name="Nagy L.G."/>
            <person name="Floudas D."/>
            <person name="Copeland A."/>
            <person name="Barry K.W."/>
            <person name="Cichocki N."/>
            <person name="Veneault-Fourrey C."/>
            <person name="LaButti K."/>
            <person name="Lindquist E.A."/>
            <person name="Lipzen A."/>
            <person name="Lundell T."/>
            <person name="Morin E."/>
            <person name="Murat C."/>
            <person name="Riley R."/>
            <person name="Ohm R."/>
            <person name="Sun H."/>
            <person name="Tunlid A."/>
            <person name="Henrissat B."/>
            <person name="Grigoriev I.V."/>
            <person name="Hibbett D.S."/>
            <person name="Martin F."/>
        </authorList>
    </citation>
    <scope>NUCLEOTIDE SEQUENCE [LARGE SCALE GENOMIC DNA]</scope>
    <source>
        <strain evidence="2 3">MD-312</strain>
    </source>
</reference>
<evidence type="ECO:0000313" key="3">
    <source>
        <dbReference type="Proteomes" id="UP000053820"/>
    </source>
</evidence>
<dbReference type="Gene3D" id="3.40.50.12500">
    <property type="match status" value="1"/>
</dbReference>
<organism evidence="2 3">
    <name type="scientific">Hydnomerulius pinastri MD-312</name>
    <dbReference type="NCBI Taxonomy" id="994086"/>
    <lineage>
        <taxon>Eukaryota</taxon>
        <taxon>Fungi</taxon>
        <taxon>Dikarya</taxon>
        <taxon>Basidiomycota</taxon>
        <taxon>Agaricomycotina</taxon>
        <taxon>Agaricomycetes</taxon>
        <taxon>Agaricomycetidae</taxon>
        <taxon>Boletales</taxon>
        <taxon>Boletales incertae sedis</taxon>
        <taxon>Leucogyrophana</taxon>
    </lineage>
</organism>
<dbReference type="OrthoDB" id="412018at2759"/>
<dbReference type="EMBL" id="KN839844">
    <property type="protein sequence ID" value="KIJ65019.1"/>
    <property type="molecule type" value="Genomic_DNA"/>
</dbReference>
<dbReference type="PANTHER" id="PTHR28047">
    <property type="entry name" value="PROTEIN DCG1"/>
    <property type="match status" value="1"/>
</dbReference>
<dbReference type="AlphaFoldDB" id="A0A0C9VHA7"/>
<sequence length="243" mass="25829">MVIKILIINPNSTQGMTDGLQKVVIAQADVEYSYFTNPDGPASIDDKEECNNSAQTCMTALLDQKHTVDLTQFDGFVVACYSLHPLVETLKEKMGKPVVGIFEASVTTCLHLLSVSQKFGIVSTGDNWKVLLRDGVAEILGAPNGGTKFAGVETTGRTAGELHDDSPEQVQQLMKDATKRLLGDNGNQVGAICLGCAAMTGLRETVREACIEQLGEEGSRIRIVDGVAAATGIVLGLVGMSAW</sequence>
<dbReference type="InterPro" id="IPR053714">
    <property type="entry name" value="Iso_Racemase_Enz_sf"/>
</dbReference>
<comment type="similarity">
    <text evidence="1">Belongs to the HyuE racemase family.</text>
</comment>
<dbReference type="HOGENOM" id="CLU_053002_1_1_1"/>
<dbReference type="InterPro" id="IPR015942">
    <property type="entry name" value="Asp/Glu/hydantoin_racemase"/>
</dbReference>
<keyword evidence="3" id="KW-1185">Reference proteome</keyword>
<evidence type="ECO:0000256" key="1">
    <source>
        <dbReference type="ARBA" id="ARBA00038414"/>
    </source>
</evidence>